<sequence length="410" mass="45453">MSSLQKSVLKSKLPPTSKFDFATPRACKARTLQIKRDYDPVEWIPYFDESKDIHINENIFHIYSTGNEGPTLVLLHGGGYSGLTWAEFTKSITSMIKCQVVAIDLRGHGDTHTTNDDDLSATTLAMDVVAIVEKVTEGNPVVLVGHSMGGAVAVRAAEYMENLAALAVIDVVEGTAMDALTSMQSFLRSRPRGFETIAHAIEWCVRSGQIRNIESAKISVPGQIKNNESKKLATHDIKDFLVTAGALRDSNDDNNCDRYSITMKQKDVIPENSIPENETEANEASSSSSTTITTNQHRQSSKENKNHKYVWRIDLAKTEQYWSEWFKGLSSAFLNVSAPKMLLLAGIDRLDRELTVGQMQGKFQMQVLPACGHAVHEDVPDRVAEVIATFMVRHKLAEPVSDFHRVMPAC</sequence>
<keyword evidence="3 5" id="KW-0378">Hydrolase</keyword>
<evidence type="ECO:0000259" key="8">
    <source>
        <dbReference type="Pfam" id="PF12697"/>
    </source>
</evidence>
<dbReference type="InterPro" id="IPR000073">
    <property type="entry name" value="AB_hydrolase_1"/>
</dbReference>
<feature type="domain" description="AB hydrolase-1" evidence="8">
    <location>
        <begin position="307"/>
        <end position="386"/>
    </location>
</feature>
<organism evidence="9 10">
    <name type="scientific">Microctonus hyperodae</name>
    <name type="common">Parasitoid wasp</name>
    <dbReference type="NCBI Taxonomy" id="165561"/>
    <lineage>
        <taxon>Eukaryota</taxon>
        <taxon>Metazoa</taxon>
        <taxon>Ecdysozoa</taxon>
        <taxon>Arthropoda</taxon>
        <taxon>Hexapoda</taxon>
        <taxon>Insecta</taxon>
        <taxon>Pterygota</taxon>
        <taxon>Neoptera</taxon>
        <taxon>Endopterygota</taxon>
        <taxon>Hymenoptera</taxon>
        <taxon>Apocrita</taxon>
        <taxon>Ichneumonoidea</taxon>
        <taxon>Braconidae</taxon>
        <taxon>Euphorinae</taxon>
        <taxon>Microctonus</taxon>
    </lineage>
</organism>
<dbReference type="GO" id="GO:0051723">
    <property type="term" value="F:protein methylesterase activity"/>
    <property type="evidence" value="ECO:0007669"/>
    <property type="project" value="UniProtKB-EC"/>
</dbReference>
<dbReference type="AlphaFoldDB" id="A0AA39KHQ4"/>
<evidence type="ECO:0000256" key="1">
    <source>
        <dbReference type="ARBA" id="ARBA00008645"/>
    </source>
</evidence>
<comment type="catalytic activity">
    <reaction evidence="4">
        <text>[phosphatase 2A protein]-C-terminal L-leucine methyl ester + H2O = [phosphatase 2A protein]-C-terminal L-leucine + methanol + H(+)</text>
        <dbReference type="Rhea" id="RHEA:48548"/>
        <dbReference type="Rhea" id="RHEA-COMP:12134"/>
        <dbReference type="Rhea" id="RHEA-COMP:12135"/>
        <dbReference type="ChEBI" id="CHEBI:15377"/>
        <dbReference type="ChEBI" id="CHEBI:15378"/>
        <dbReference type="ChEBI" id="CHEBI:17790"/>
        <dbReference type="ChEBI" id="CHEBI:90516"/>
        <dbReference type="ChEBI" id="CHEBI:90517"/>
        <dbReference type="EC" id="3.1.1.89"/>
    </reaction>
</comment>
<feature type="compositionally biased region" description="Low complexity" evidence="7">
    <location>
        <begin position="282"/>
        <end position="295"/>
    </location>
</feature>
<feature type="domain" description="AB hydrolase-1" evidence="8">
    <location>
        <begin position="72"/>
        <end position="195"/>
    </location>
</feature>
<evidence type="ECO:0000256" key="4">
    <source>
        <dbReference type="ARBA" id="ARBA00049203"/>
    </source>
</evidence>
<dbReference type="InterPro" id="IPR016812">
    <property type="entry name" value="PPase_methylesterase_euk"/>
</dbReference>
<proteinExistence type="inferred from homology"/>
<evidence type="ECO:0000256" key="7">
    <source>
        <dbReference type="SAM" id="MobiDB-lite"/>
    </source>
</evidence>
<evidence type="ECO:0000256" key="6">
    <source>
        <dbReference type="PIRSR" id="PIRSR022950-1"/>
    </source>
</evidence>
<dbReference type="Proteomes" id="UP001168972">
    <property type="component" value="Unassembled WGS sequence"/>
</dbReference>
<dbReference type="EC" id="3.1.1.-" evidence="5"/>
<feature type="active site" evidence="6">
    <location>
        <position position="373"/>
    </location>
</feature>
<dbReference type="SUPFAM" id="SSF53474">
    <property type="entry name" value="alpha/beta-Hydrolases"/>
    <property type="match status" value="1"/>
</dbReference>
<comment type="caution">
    <text evidence="9">The sequence shown here is derived from an EMBL/GenBank/DDBJ whole genome shotgun (WGS) entry which is preliminary data.</text>
</comment>
<evidence type="ECO:0000256" key="5">
    <source>
        <dbReference type="PIRNR" id="PIRNR022950"/>
    </source>
</evidence>
<gene>
    <name evidence="9" type="ORF">PV327_008657</name>
</gene>
<dbReference type="Pfam" id="PF12697">
    <property type="entry name" value="Abhydrolase_6"/>
    <property type="match status" value="2"/>
</dbReference>
<dbReference type="PANTHER" id="PTHR14189:SF0">
    <property type="entry name" value="PROTEIN PHOSPHATASE METHYLESTERASE 1"/>
    <property type="match status" value="1"/>
</dbReference>
<reference evidence="9" key="2">
    <citation type="submission" date="2023-03" db="EMBL/GenBank/DDBJ databases">
        <authorList>
            <person name="Inwood S.N."/>
            <person name="Skelly J.G."/>
            <person name="Guhlin J."/>
            <person name="Harrop T.W.R."/>
            <person name="Goldson S.G."/>
            <person name="Dearden P.K."/>
        </authorList>
    </citation>
    <scope>NUCLEOTIDE SEQUENCE</scope>
    <source>
        <strain evidence="9">Lincoln</strain>
        <tissue evidence="9">Whole body</tissue>
    </source>
</reference>
<keyword evidence="2 5" id="KW-0719">Serine esterase</keyword>
<comment type="similarity">
    <text evidence="1 5">Belongs to the AB hydrolase superfamily.</text>
</comment>
<protein>
    <recommendedName>
        <fullName evidence="5">Protein phosphatase methylesterase 1</fullName>
        <shortName evidence="5">PME-1</shortName>
        <ecNumber evidence="5">3.1.1.-</ecNumber>
    </recommendedName>
</protein>
<feature type="active site" evidence="6">
    <location>
        <position position="147"/>
    </location>
</feature>
<evidence type="ECO:0000256" key="3">
    <source>
        <dbReference type="ARBA" id="ARBA00022801"/>
    </source>
</evidence>
<dbReference type="EMBL" id="JAQQBR010001834">
    <property type="protein sequence ID" value="KAK0162309.1"/>
    <property type="molecule type" value="Genomic_DNA"/>
</dbReference>
<evidence type="ECO:0000313" key="9">
    <source>
        <dbReference type="EMBL" id="KAK0162309.1"/>
    </source>
</evidence>
<feature type="active site" evidence="6">
    <location>
        <position position="170"/>
    </location>
</feature>
<reference evidence="9" key="1">
    <citation type="journal article" date="2023" name="bioRxiv">
        <title>Scaffold-level genome assemblies of two parasitoid biocontrol wasps reveal the parthenogenesis mechanism and an associated novel virus.</title>
        <authorList>
            <person name="Inwood S."/>
            <person name="Skelly J."/>
            <person name="Guhlin J."/>
            <person name="Harrop T."/>
            <person name="Goldson S."/>
            <person name="Dearden P."/>
        </authorList>
    </citation>
    <scope>NUCLEOTIDE SEQUENCE</scope>
    <source>
        <strain evidence="9">Lincoln</strain>
        <tissue evidence="9">Whole body</tissue>
    </source>
</reference>
<evidence type="ECO:0000256" key="2">
    <source>
        <dbReference type="ARBA" id="ARBA00022487"/>
    </source>
</evidence>
<dbReference type="Gene3D" id="3.40.50.1820">
    <property type="entry name" value="alpha/beta hydrolase"/>
    <property type="match status" value="1"/>
</dbReference>
<dbReference type="PANTHER" id="PTHR14189">
    <property type="entry name" value="PROTEIN PHOSPHATASE METHYLESTERASE-1 RELATED"/>
    <property type="match status" value="1"/>
</dbReference>
<name>A0AA39KHQ4_MICHY</name>
<evidence type="ECO:0000313" key="10">
    <source>
        <dbReference type="Proteomes" id="UP001168972"/>
    </source>
</evidence>
<accession>A0AA39KHQ4</accession>
<dbReference type="PIRSF" id="PIRSF022950">
    <property type="entry name" value="PPase_methylesterase_euk"/>
    <property type="match status" value="1"/>
</dbReference>
<comment type="function">
    <text evidence="5">Demethylates proteins that have been reversibly carboxymethylated.</text>
</comment>
<dbReference type="InterPro" id="IPR029058">
    <property type="entry name" value="AB_hydrolase_fold"/>
</dbReference>
<keyword evidence="10" id="KW-1185">Reference proteome</keyword>
<feature type="region of interest" description="Disordered" evidence="7">
    <location>
        <begin position="267"/>
        <end position="304"/>
    </location>
</feature>